<dbReference type="Pfam" id="PF14897">
    <property type="entry name" value="EpsG"/>
    <property type="match status" value="1"/>
</dbReference>
<feature type="transmembrane region" description="Helical" evidence="1">
    <location>
        <begin position="46"/>
        <end position="67"/>
    </location>
</feature>
<feature type="transmembrane region" description="Helical" evidence="1">
    <location>
        <begin position="111"/>
        <end position="128"/>
    </location>
</feature>
<dbReference type="InterPro" id="IPR049458">
    <property type="entry name" value="EpsG-like"/>
</dbReference>
<comment type="caution">
    <text evidence="2">The sequence shown here is derived from an EMBL/GenBank/DDBJ whole genome shotgun (WGS) entry which is preliminary data.</text>
</comment>
<feature type="transmembrane region" description="Helical" evidence="1">
    <location>
        <begin position="195"/>
        <end position="218"/>
    </location>
</feature>
<reference evidence="2 3" key="1">
    <citation type="submission" date="2016-03" db="EMBL/GenBank/DDBJ databases">
        <authorList>
            <person name="Zhang H."/>
            <person name="Liu R."/>
            <person name="Wang M."/>
            <person name="Wang H."/>
            <person name="Wang L."/>
            <person name="Song L."/>
        </authorList>
    </citation>
    <scope>NUCLEOTIDE SEQUENCE [LARGE SCALE GENOMIC DNA]</scope>
    <source>
        <strain evidence="2 3">DSM 16098</strain>
    </source>
</reference>
<feature type="transmembrane region" description="Helical" evidence="1">
    <location>
        <begin position="268"/>
        <end position="292"/>
    </location>
</feature>
<feature type="transmembrane region" description="Helical" evidence="1">
    <location>
        <begin position="230"/>
        <end position="248"/>
    </location>
</feature>
<feature type="transmembrane region" description="Helical" evidence="1">
    <location>
        <begin position="304"/>
        <end position="322"/>
    </location>
</feature>
<dbReference type="EMBL" id="LVCM01000016">
    <property type="protein sequence ID" value="KYL33210.1"/>
    <property type="molecule type" value="Genomic_DNA"/>
</dbReference>
<protein>
    <recommendedName>
        <fullName evidence="4">EpsG family protein</fullName>
    </recommendedName>
</protein>
<evidence type="ECO:0000313" key="3">
    <source>
        <dbReference type="Proteomes" id="UP000075621"/>
    </source>
</evidence>
<evidence type="ECO:0000256" key="1">
    <source>
        <dbReference type="SAM" id="Phobius"/>
    </source>
</evidence>
<keyword evidence="1" id="KW-0812">Transmembrane</keyword>
<keyword evidence="1" id="KW-1133">Transmembrane helix</keyword>
<keyword evidence="1" id="KW-0472">Membrane</keyword>
<dbReference type="RefSeq" id="WP_064386171.1">
    <property type="nucleotide sequence ID" value="NZ_LVCM01000016.1"/>
</dbReference>
<feature type="transmembrane region" description="Helical" evidence="1">
    <location>
        <begin position="160"/>
        <end position="180"/>
    </location>
</feature>
<organism evidence="2 3">
    <name type="scientific">Pseudoalteromonas agarivorans</name>
    <dbReference type="NCBI Taxonomy" id="176102"/>
    <lineage>
        <taxon>Bacteria</taxon>
        <taxon>Pseudomonadati</taxon>
        <taxon>Pseudomonadota</taxon>
        <taxon>Gammaproteobacteria</taxon>
        <taxon>Alteromonadales</taxon>
        <taxon>Pseudoalteromonadaceae</taxon>
        <taxon>Pseudoalteromonas</taxon>
    </lineage>
</organism>
<accession>A0ABR5VRK8</accession>
<gene>
    <name evidence="2" type="ORF">A2I98_14345</name>
</gene>
<evidence type="ECO:0000313" key="2">
    <source>
        <dbReference type="EMBL" id="KYL33210.1"/>
    </source>
</evidence>
<name>A0ABR5VRK8_9GAMM</name>
<dbReference type="Proteomes" id="UP000075621">
    <property type="component" value="Unassembled WGS sequence"/>
</dbReference>
<sequence>MMSTSINKYNPPVVMPKTAFYFLAALIYGLLLASLPNELFRDRENYVVYASNFAIIFKQYNAITLLFNEPLFLLYNKVLSLFFSPETVPRVSVFFISFSIAYFILKNARNYLLVVLGFSLLFFVSFTFHLQLVVLRQGVATVLLLWIVHLYWGKKPFFPLCFLLLFFHISFAIVFFVLFYEHVLTTFIKNVKLRLLFLSLTLFALSFFMLAVASSLGVRQAGASHLVNNTNGGGGFVLFSFLLFFLYLRGLNNVCRTPYGKIGLLGVLVYLIFYFTIPISGRLISVFLLFYYVYIVLSTNAKDYFSSFIFLLINVYLWGNAINSESLTKLGVSYFSVFL</sequence>
<evidence type="ECO:0008006" key="4">
    <source>
        <dbReference type="Google" id="ProtNLM"/>
    </source>
</evidence>
<feature type="transmembrane region" description="Helical" evidence="1">
    <location>
        <begin position="87"/>
        <end position="104"/>
    </location>
</feature>
<proteinExistence type="predicted"/>
<feature type="transmembrane region" description="Helical" evidence="1">
    <location>
        <begin position="20"/>
        <end position="39"/>
    </location>
</feature>